<dbReference type="InterPro" id="IPR017937">
    <property type="entry name" value="Thioredoxin_CS"/>
</dbReference>
<proteinExistence type="predicted"/>
<dbReference type="PROSITE" id="PS00194">
    <property type="entry name" value="THIOREDOXIN_1"/>
    <property type="match status" value="1"/>
</dbReference>
<dbReference type="CDD" id="cd02966">
    <property type="entry name" value="TlpA_like_family"/>
    <property type="match status" value="1"/>
</dbReference>
<evidence type="ECO:0000256" key="6">
    <source>
        <dbReference type="SAM" id="SignalP"/>
    </source>
</evidence>
<keyword evidence="5" id="KW-0676">Redox-active center</keyword>
<dbReference type="Pfam" id="PF00578">
    <property type="entry name" value="AhpC-TSA"/>
    <property type="match status" value="1"/>
</dbReference>
<dbReference type="InterPro" id="IPR000866">
    <property type="entry name" value="AhpC/TSA"/>
</dbReference>
<dbReference type="RefSeq" id="WP_377910616.1">
    <property type="nucleotide sequence ID" value="NZ_JBHSGK010000021.1"/>
</dbReference>
<dbReference type="PANTHER" id="PTHR42852:SF6">
    <property type="entry name" value="THIOL:DISULFIDE INTERCHANGE PROTEIN DSBE"/>
    <property type="match status" value="1"/>
</dbReference>
<organism evidence="8 9">
    <name type="scientific">Bacillus daqingensis</name>
    <dbReference type="NCBI Taxonomy" id="872396"/>
    <lineage>
        <taxon>Bacteria</taxon>
        <taxon>Bacillati</taxon>
        <taxon>Bacillota</taxon>
        <taxon>Bacilli</taxon>
        <taxon>Bacillales</taxon>
        <taxon>Bacillaceae</taxon>
        <taxon>Bacillus</taxon>
    </lineage>
</organism>
<dbReference type="PANTHER" id="PTHR42852">
    <property type="entry name" value="THIOL:DISULFIDE INTERCHANGE PROTEIN DSBE"/>
    <property type="match status" value="1"/>
</dbReference>
<reference evidence="9" key="1">
    <citation type="journal article" date="2019" name="Int. J. Syst. Evol. Microbiol.">
        <title>The Global Catalogue of Microorganisms (GCM) 10K type strain sequencing project: providing services to taxonomists for standard genome sequencing and annotation.</title>
        <authorList>
            <consortium name="The Broad Institute Genomics Platform"/>
            <consortium name="The Broad Institute Genome Sequencing Center for Infectious Disease"/>
            <person name="Wu L."/>
            <person name="Ma J."/>
        </authorList>
    </citation>
    <scope>NUCLEOTIDE SEQUENCE [LARGE SCALE GENOMIC DNA]</scope>
    <source>
        <strain evidence="9">JCM 12165</strain>
    </source>
</reference>
<gene>
    <name evidence="8" type="ORF">ACFO4L_15735</name>
</gene>
<dbReference type="Gene3D" id="3.40.30.10">
    <property type="entry name" value="Glutaredoxin"/>
    <property type="match status" value="1"/>
</dbReference>
<dbReference type="Proteomes" id="UP001595896">
    <property type="component" value="Unassembled WGS sequence"/>
</dbReference>
<evidence type="ECO:0000256" key="4">
    <source>
        <dbReference type="ARBA" id="ARBA00023157"/>
    </source>
</evidence>
<keyword evidence="3" id="KW-0735">Signal-anchor</keyword>
<keyword evidence="2" id="KW-0201">Cytochrome c-type biogenesis</keyword>
<keyword evidence="6" id="KW-0732">Signal</keyword>
<keyword evidence="3" id="KW-0812">Transmembrane</keyword>
<sequence>MRKWFTLAAAAAALGAALVVIVDYGEDTEESSEALEAYMEAGGIERETLSEEEMVSLDPLDGVGSEPGMQAPDFSLPTLHEDQLSLADLEGDYVVLNIWATWCPPCRDEMPDFAAFYEDYKDDGVHVLGLNRTATEPGIDAVRQFAEDFSIPFPVIIDEEDVVEDLYSVYVMPTTYIITPDGRVAMNRPGYISYDVLEEQYLSIREQYEDEA</sequence>
<name>A0ABV9NZC4_9BACI</name>
<protein>
    <submittedName>
        <fullName evidence="8">TlpA disulfide reductase family protein</fullName>
    </submittedName>
</protein>
<evidence type="ECO:0000313" key="8">
    <source>
        <dbReference type="EMBL" id="MFC4738025.1"/>
    </source>
</evidence>
<dbReference type="InterPro" id="IPR013766">
    <property type="entry name" value="Thioredoxin_domain"/>
</dbReference>
<comment type="caution">
    <text evidence="8">The sequence shown here is derived from an EMBL/GenBank/DDBJ whole genome shotgun (WGS) entry which is preliminary data.</text>
</comment>
<evidence type="ECO:0000256" key="2">
    <source>
        <dbReference type="ARBA" id="ARBA00022748"/>
    </source>
</evidence>
<dbReference type="PROSITE" id="PS51352">
    <property type="entry name" value="THIOREDOXIN_2"/>
    <property type="match status" value="1"/>
</dbReference>
<feature type="signal peptide" evidence="6">
    <location>
        <begin position="1"/>
        <end position="22"/>
    </location>
</feature>
<dbReference type="SUPFAM" id="SSF52833">
    <property type="entry name" value="Thioredoxin-like"/>
    <property type="match status" value="1"/>
</dbReference>
<feature type="chain" id="PRO_5046517280" evidence="6">
    <location>
        <begin position="23"/>
        <end position="212"/>
    </location>
</feature>
<comment type="subcellular location">
    <subcellularLocation>
        <location evidence="1">Cell envelope</location>
    </subcellularLocation>
</comment>
<feature type="domain" description="Thioredoxin" evidence="7">
    <location>
        <begin position="65"/>
        <end position="206"/>
    </location>
</feature>
<dbReference type="EMBL" id="JBHSGK010000021">
    <property type="protein sequence ID" value="MFC4738025.1"/>
    <property type="molecule type" value="Genomic_DNA"/>
</dbReference>
<evidence type="ECO:0000313" key="9">
    <source>
        <dbReference type="Proteomes" id="UP001595896"/>
    </source>
</evidence>
<keyword evidence="9" id="KW-1185">Reference proteome</keyword>
<keyword evidence="4" id="KW-1015">Disulfide bond</keyword>
<dbReference type="InterPro" id="IPR050553">
    <property type="entry name" value="Thioredoxin_ResA/DsbE_sf"/>
</dbReference>
<evidence type="ECO:0000256" key="1">
    <source>
        <dbReference type="ARBA" id="ARBA00004196"/>
    </source>
</evidence>
<accession>A0ABV9NZC4</accession>
<evidence type="ECO:0000259" key="7">
    <source>
        <dbReference type="PROSITE" id="PS51352"/>
    </source>
</evidence>
<evidence type="ECO:0000256" key="3">
    <source>
        <dbReference type="ARBA" id="ARBA00022968"/>
    </source>
</evidence>
<dbReference type="InterPro" id="IPR036249">
    <property type="entry name" value="Thioredoxin-like_sf"/>
</dbReference>
<evidence type="ECO:0000256" key="5">
    <source>
        <dbReference type="ARBA" id="ARBA00023284"/>
    </source>
</evidence>